<organism evidence="1 2">
    <name type="scientific">Geomonas paludis</name>
    <dbReference type="NCBI Taxonomy" id="2740185"/>
    <lineage>
        <taxon>Bacteria</taxon>
        <taxon>Pseudomonadati</taxon>
        <taxon>Thermodesulfobacteriota</taxon>
        <taxon>Desulfuromonadia</taxon>
        <taxon>Geobacterales</taxon>
        <taxon>Geobacteraceae</taxon>
        <taxon>Geomonas</taxon>
    </lineage>
</organism>
<evidence type="ECO:0000313" key="1">
    <source>
        <dbReference type="EMBL" id="GFO66041.1"/>
    </source>
</evidence>
<dbReference type="EMBL" id="BLXY01000015">
    <property type="protein sequence ID" value="GFO66041.1"/>
    <property type="molecule type" value="Genomic_DNA"/>
</dbReference>
<dbReference type="Proteomes" id="UP000568888">
    <property type="component" value="Unassembled WGS sequence"/>
</dbReference>
<proteinExistence type="predicted"/>
<reference evidence="2" key="1">
    <citation type="submission" date="2020-06" db="EMBL/GenBank/DDBJ databases">
        <title>Draft genomic sequecing of Geomonas sp. Red736.</title>
        <authorList>
            <person name="Itoh H."/>
            <person name="Xu Z.X."/>
            <person name="Ushijima N."/>
            <person name="Masuda Y."/>
            <person name="Shiratori Y."/>
            <person name="Senoo K."/>
        </authorList>
    </citation>
    <scope>NUCLEOTIDE SEQUENCE [LARGE SCALE GENOMIC DNA]</scope>
    <source>
        <strain evidence="2">Red736</strain>
    </source>
</reference>
<accession>A0A6V8N0X0</accession>
<sequence length="52" mass="6019">MIGETEKTQADIGLRGVEERDLERWRNENRKSFESYNEMIEGGLLSDDMGVI</sequence>
<name>A0A6V8N0X0_9BACT</name>
<evidence type="ECO:0000313" key="2">
    <source>
        <dbReference type="Proteomes" id="UP000568888"/>
    </source>
</evidence>
<comment type="caution">
    <text evidence="1">The sequence shown here is derived from an EMBL/GenBank/DDBJ whole genome shotgun (WGS) entry which is preliminary data.</text>
</comment>
<dbReference type="AlphaFoldDB" id="A0A6V8N0X0"/>
<gene>
    <name evidence="1" type="ORF">GMPD_39600</name>
</gene>
<protein>
    <submittedName>
        <fullName evidence="1">Uncharacterized protein</fullName>
    </submittedName>
</protein>